<dbReference type="EMBL" id="JBCAWK010000004">
    <property type="protein sequence ID" value="KAK8861409.1"/>
    <property type="molecule type" value="Genomic_DNA"/>
</dbReference>
<feature type="compositionally biased region" description="Low complexity" evidence="1">
    <location>
        <begin position="261"/>
        <end position="271"/>
    </location>
</feature>
<feature type="region of interest" description="Disordered" evidence="1">
    <location>
        <begin position="408"/>
        <end position="728"/>
    </location>
</feature>
<gene>
    <name evidence="3" type="ORF">IAR55_002228</name>
</gene>
<dbReference type="KEGG" id="kne:92179487"/>
<feature type="region of interest" description="Disordered" evidence="1">
    <location>
        <begin position="349"/>
        <end position="382"/>
    </location>
</feature>
<feature type="compositionally biased region" description="Polar residues" evidence="1">
    <location>
        <begin position="193"/>
        <end position="213"/>
    </location>
</feature>
<evidence type="ECO:0000256" key="1">
    <source>
        <dbReference type="SAM" id="MobiDB-lite"/>
    </source>
</evidence>
<dbReference type="PROSITE" id="PS51140">
    <property type="entry name" value="CUE"/>
    <property type="match status" value="1"/>
</dbReference>
<accession>A0AAW0Z0V6</accession>
<dbReference type="Proteomes" id="UP001388673">
    <property type="component" value="Unassembled WGS sequence"/>
</dbReference>
<feature type="region of interest" description="Disordered" evidence="1">
    <location>
        <begin position="153"/>
        <end position="271"/>
    </location>
</feature>
<sequence length="1133" mass="119466">MTSSAPRNMLPRSPAGNFLSGAIATPSTQHQLGAHSQEIQGPGLSGGGTSSSGGGQSDVMARSPSALSSVSSSSFPRPGLQRRRSTDTSGGLDYYWSSLAGVGASSSSSSLAVSPSPSSGLAVSASASPAPSVKGFDLRAAKSYGNIGGLYSQQQQTVSPTQIDFPPYPFPQQQQQQTSERTPRLPQMDGSGSPPSSHNNTTRQLNIPENPNRPSLRDDISPGGWSESSKYSTHDSSTAPNSAINNKFPSSRPYPFDRGNSSGSSSDSAYSPVDYRAQLPLGEMDLDTAAEELRRGLLDPSLQPSWEVRSSVNSASTTIPALNNAKFDNGELQESDESLHRTPMASAFQERPDIRPPQFDFSHKKQQLVSPSETGSDSAQATPNQLLEARSAGKGSYYTPTTAHQLNFAERPPSATSLTQDAPRSAPAWKSEFGELNKDDEDEEDDEDTLKGRNKRSTLPAISSTSSGAIVEAMLSPSQDELLSPDRYARAGTPTGEKGNARRTPSPNKSPEPPPRSTRRAQYVAPSMDPNISAASSPASFVQTLPVITHTPNSPMPSPDRSKAQPHRPDRSPDRQHQPTLSSPSFPSSASISDLTDMLGGAIDAIGLIDSRDTPPPTIAEPSKKEKPNMTIKVGSLQPAAELHDRGPITPTSLPMRGASLPGSSPLPNNSASSQAKAQSQPQSEPQVPVYTRRSTQPELVHKTSSLFSKDSSSQAHVQSPTTTMTTTTLSISARPWPAAMLYGNIKSMKHSGDRARGYARAINELARSESGLREWCAASAAQAHRPMGRPPARKGGAAALGVRANSVPSAIPLPHQQPSFYDPSPHPRNISSGSEFPMRADSYAAREISQRVIDPADQPTALPPNLPYPQLQAQLNYSYTGTGGGGLKPSQSMQSVSSFASSKKGFFSAIGRRGSGKKESLSLGPPGGIGYSATNKKDVRGLPISGPRSASPQYHNSLSVDGGPSPGASGSGSGHSSPGYQQSQASRGQSSISSAPMGPRGPRPSGGGAGGRSYTPPPPPNINHGDNATGRASLDTSLARMIPSSRTTRGSLDSARTVPPPMGGNRSGISGLGTEKIGMNTPTPREEEVRHMADILPHVERSVLRAYLRRYGDAMQAIGAYLEDEKNGTILR</sequence>
<evidence type="ECO:0000259" key="2">
    <source>
        <dbReference type="PROSITE" id="PS51140"/>
    </source>
</evidence>
<dbReference type="AlphaFoldDB" id="A0AAW0Z0V6"/>
<name>A0AAW0Z0V6_9TREE</name>
<feature type="region of interest" description="Disordered" evidence="1">
    <location>
        <begin position="1"/>
        <end position="90"/>
    </location>
</feature>
<keyword evidence="4" id="KW-1185">Reference proteome</keyword>
<feature type="region of interest" description="Disordered" evidence="1">
    <location>
        <begin position="813"/>
        <end position="837"/>
    </location>
</feature>
<evidence type="ECO:0000313" key="4">
    <source>
        <dbReference type="Proteomes" id="UP001388673"/>
    </source>
</evidence>
<comment type="caution">
    <text evidence="3">The sequence shown here is derived from an EMBL/GenBank/DDBJ whole genome shotgun (WGS) entry which is preliminary data.</text>
</comment>
<feature type="compositionally biased region" description="Polar residues" evidence="1">
    <location>
        <begin position="533"/>
        <end position="543"/>
    </location>
</feature>
<feature type="compositionally biased region" description="Polar residues" evidence="1">
    <location>
        <begin position="949"/>
        <end position="960"/>
    </location>
</feature>
<organism evidence="3 4">
    <name type="scientific">Kwoniella newhampshirensis</name>
    <dbReference type="NCBI Taxonomy" id="1651941"/>
    <lineage>
        <taxon>Eukaryota</taxon>
        <taxon>Fungi</taxon>
        <taxon>Dikarya</taxon>
        <taxon>Basidiomycota</taxon>
        <taxon>Agaricomycotina</taxon>
        <taxon>Tremellomycetes</taxon>
        <taxon>Tremellales</taxon>
        <taxon>Cryptococcaceae</taxon>
        <taxon>Kwoniella</taxon>
    </lineage>
</organism>
<feature type="compositionally biased region" description="Polar residues" evidence="1">
    <location>
        <begin position="153"/>
        <end position="162"/>
    </location>
</feature>
<feature type="region of interest" description="Disordered" evidence="1">
    <location>
        <begin position="910"/>
        <end position="1086"/>
    </location>
</feature>
<feature type="compositionally biased region" description="Low complexity" evidence="1">
    <location>
        <begin position="658"/>
        <end position="690"/>
    </location>
</feature>
<protein>
    <recommendedName>
        <fullName evidence="2">CUE domain-containing protein</fullName>
    </recommendedName>
</protein>
<feature type="compositionally biased region" description="Polar residues" evidence="1">
    <location>
        <begin position="226"/>
        <end position="249"/>
    </location>
</feature>
<feature type="compositionally biased region" description="Gly residues" evidence="1">
    <location>
        <begin position="43"/>
        <end position="56"/>
    </location>
</feature>
<feature type="compositionally biased region" description="Low complexity" evidence="1">
    <location>
        <begin position="705"/>
        <end position="714"/>
    </location>
</feature>
<feature type="compositionally biased region" description="Low complexity" evidence="1">
    <location>
        <begin position="582"/>
        <end position="593"/>
    </location>
</feature>
<proteinExistence type="predicted"/>
<feature type="compositionally biased region" description="Acidic residues" evidence="1">
    <location>
        <begin position="438"/>
        <end position="448"/>
    </location>
</feature>
<evidence type="ECO:0000313" key="3">
    <source>
        <dbReference type="EMBL" id="KAK8861409.1"/>
    </source>
</evidence>
<feature type="compositionally biased region" description="Low complexity" evidence="1">
    <location>
        <begin position="963"/>
        <end position="1001"/>
    </location>
</feature>
<dbReference type="GeneID" id="92179487"/>
<reference evidence="3 4" key="1">
    <citation type="journal article" date="2024" name="bioRxiv">
        <title>Comparative genomics of Cryptococcus and Kwoniella reveals pathogenesis evolution and contrasting karyotype dynamics via intercentromeric recombination or chromosome fusion.</title>
        <authorList>
            <person name="Coelho M.A."/>
            <person name="David-Palma M."/>
            <person name="Shea T."/>
            <person name="Bowers K."/>
            <person name="McGinley-Smith S."/>
            <person name="Mohammad A.W."/>
            <person name="Gnirke A."/>
            <person name="Yurkov A.M."/>
            <person name="Nowrousian M."/>
            <person name="Sun S."/>
            <person name="Cuomo C.A."/>
            <person name="Heitman J."/>
        </authorList>
    </citation>
    <scope>NUCLEOTIDE SEQUENCE [LARGE SCALE GENOMIC DNA]</scope>
    <source>
        <strain evidence="3 4">CBS 13917</strain>
    </source>
</reference>
<feature type="compositionally biased region" description="Polar residues" evidence="1">
    <location>
        <begin position="367"/>
        <end position="382"/>
    </location>
</feature>
<dbReference type="RefSeq" id="XP_066804034.1">
    <property type="nucleotide sequence ID" value="XM_066945345.1"/>
</dbReference>
<feature type="compositionally biased region" description="Basic and acidic residues" evidence="1">
    <location>
        <begin position="560"/>
        <end position="577"/>
    </location>
</feature>
<feature type="compositionally biased region" description="Low complexity" evidence="1">
    <location>
        <begin position="63"/>
        <end position="74"/>
    </location>
</feature>
<dbReference type="InterPro" id="IPR003892">
    <property type="entry name" value="CUE"/>
</dbReference>
<feature type="domain" description="CUE" evidence="2">
    <location>
        <begin position="1085"/>
        <end position="1127"/>
    </location>
</feature>
<dbReference type="GO" id="GO:0043130">
    <property type="term" value="F:ubiquitin binding"/>
    <property type="evidence" value="ECO:0007669"/>
    <property type="project" value="InterPro"/>
</dbReference>
<feature type="region of interest" description="Disordered" evidence="1">
    <location>
        <begin position="106"/>
        <end position="133"/>
    </location>
</feature>